<comment type="caution">
    <text evidence="1">The sequence shown here is derived from an EMBL/GenBank/DDBJ whole genome shotgun (WGS) entry which is preliminary data.</text>
</comment>
<evidence type="ECO:0000313" key="1">
    <source>
        <dbReference type="EMBL" id="KAG2274945.1"/>
    </source>
</evidence>
<proteinExistence type="predicted"/>
<evidence type="ECO:0000313" key="2">
    <source>
        <dbReference type="Proteomes" id="UP000886595"/>
    </source>
</evidence>
<name>A0A8X7QUT1_BRACI</name>
<gene>
    <name evidence="1" type="ORF">Bca52824_057500</name>
</gene>
<accession>A0A8X7QUT1</accession>
<dbReference type="Proteomes" id="UP000886595">
    <property type="component" value="Unassembled WGS sequence"/>
</dbReference>
<organism evidence="1 2">
    <name type="scientific">Brassica carinata</name>
    <name type="common">Ethiopian mustard</name>
    <name type="synonym">Abyssinian cabbage</name>
    <dbReference type="NCBI Taxonomy" id="52824"/>
    <lineage>
        <taxon>Eukaryota</taxon>
        <taxon>Viridiplantae</taxon>
        <taxon>Streptophyta</taxon>
        <taxon>Embryophyta</taxon>
        <taxon>Tracheophyta</taxon>
        <taxon>Spermatophyta</taxon>
        <taxon>Magnoliopsida</taxon>
        <taxon>eudicotyledons</taxon>
        <taxon>Gunneridae</taxon>
        <taxon>Pentapetalae</taxon>
        <taxon>rosids</taxon>
        <taxon>malvids</taxon>
        <taxon>Brassicales</taxon>
        <taxon>Brassicaceae</taxon>
        <taxon>Brassiceae</taxon>
        <taxon>Brassica</taxon>
    </lineage>
</organism>
<dbReference type="EMBL" id="JAAMPC010000012">
    <property type="protein sequence ID" value="KAG2274945.1"/>
    <property type="molecule type" value="Genomic_DNA"/>
</dbReference>
<protein>
    <submittedName>
        <fullName evidence="1">Uncharacterized protein</fullName>
    </submittedName>
</protein>
<dbReference type="AlphaFoldDB" id="A0A8X7QUT1"/>
<reference evidence="1 2" key="1">
    <citation type="submission" date="2020-02" db="EMBL/GenBank/DDBJ databases">
        <authorList>
            <person name="Ma Q."/>
            <person name="Huang Y."/>
            <person name="Song X."/>
            <person name="Pei D."/>
        </authorList>
    </citation>
    <scope>NUCLEOTIDE SEQUENCE [LARGE SCALE GENOMIC DNA]</scope>
    <source>
        <strain evidence="1">Sxm20200214</strain>
        <tissue evidence="1">Leaf</tissue>
    </source>
</reference>
<sequence length="76" mass="8453">MAPDLVQSEDLVILWVSSWSSLLGWRSFGCRVVGSHVVVASLSVGFRHRCLEVRLPLLLSSNSCLRPFLGVFFLCC</sequence>
<keyword evidence="2" id="KW-1185">Reference proteome</keyword>